<reference evidence="2" key="1">
    <citation type="journal article" date="2014" name="Mitochondrial DNA">
        <title>Complete mitochondrial genome of the brown alga Scytosiphon lomentaria (Scytosiphonaceae, Phaeophyceae).</title>
        <authorList>
            <person name="Liu F."/>
            <person name="Pang S."/>
        </authorList>
    </citation>
    <scope>NUCLEOTIDE SEQUENCE</scope>
</reference>
<geneLocation type="mitochondrion" evidence="2"/>
<keyword evidence="2" id="KW-0687">Ribonucleoprotein</keyword>
<organism evidence="2">
    <name type="scientific">Scytosiphon lomentaria</name>
    <name type="common">Beanweed</name>
    <name type="synonym">Chorda lomentaria</name>
    <dbReference type="NCBI Taxonomy" id="27967"/>
    <lineage>
        <taxon>Eukaryota</taxon>
        <taxon>Sar</taxon>
        <taxon>Stramenopiles</taxon>
        <taxon>Ochrophyta</taxon>
        <taxon>PX clade</taxon>
        <taxon>Phaeophyceae</taxon>
        <taxon>Ectocarpales</taxon>
        <taxon>Scytosiphonaceae</taxon>
        <taxon>Scytosiphon</taxon>
    </lineage>
</organism>
<sequence length="179" mass="20389">MHLFYKHYNNVVQKDLILSENPSTVAKLPKPNKVSLCLGGNSSEESYVLASLAALKIITGQTPYFTQQKSTQQNSNTSREAVGGKLTLRGQKMYAFYHKLLFDVLPQIKQFEGLKPPRHKKIYCFVLKDVFAFQELVPFFPYFEDLNSLQCQFHFTTDNKGEVVVLGNGLQLCFLKGEK</sequence>
<keyword evidence="2" id="KW-0689">Ribosomal protein</keyword>
<evidence type="ECO:0000313" key="2">
    <source>
        <dbReference type="EMBL" id="AIQ78521.1"/>
    </source>
</evidence>
<dbReference type="Gene3D" id="3.30.1440.10">
    <property type="match status" value="1"/>
</dbReference>
<evidence type="ECO:0000259" key="1">
    <source>
        <dbReference type="Pfam" id="PF00673"/>
    </source>
</evidence>
<dbReference type="RefSeq" id="YP_009073517.1">
    <property type="nucleotide sequence ID" value="NC_025240.1"/>
</dbReference>
<gene>
    <name evidence="2" type="primary">rpl5</name>
    <name evidence="2" type="ORF">ScloMp14</name>
</gene>
<dbReference type="GeneID" id="20524528"/>
<dbReference type="Pfam" id="PF00673">
    <property type="entry name" value="Ribosomal_L5_C"/>
    <property type="match status" value="1"/>
</dbReference>
<name>A0A0U1XC58_SCYLO</name>
<dbReference type="EMBL" id="KJ995702">
    <property type="protein sequence ID" value="AIQ78521.1"/>
    <property type="molecule type" value="Genomic_DNA"/>
</dbReference>
<dbReference type="AlphaFoldDB" id="A0A0U1XC58"/>
<dbReference type="GO" id="GO:0005840">
    <property type="term" value="C:ribosome"/>
    <property type="evidence" value="ECO:0007669"/>
    <property type="project" value="UniProtKB-KW"/>
</dbReference>
<dbReference type="SUPFAM" id="SSF55282">
    <property type="entry name" value="RL5-like"/>
    <property type="match status" value="1"/>
</dbReference>
<accession>A0A0U1XC58</accession>
<proteinExistence type="predicted"/>
<protein>
    <submittedName>
        <fullName evidence="2">Ribosomal protein L5</fullName>
    </submittedName>
</protein>
<dbReference type="InterPro" id="IPR022803">
    <property type="entry name" value="Ribosomal_uL5_dom_sf"/>
</dbReference>
<feature type="domain" description="Large ribosomal subunit protein uL5 C-terminal" evidence="1">
    <location>
        <begin position="82"/>
        <end position="136"/>
    </location>
</feature>
<dbReference type="InterPro" id="IPR031309">
    <property type="entry name" value="Ribosomal_uL5_C"/>
</dbReference>
<keyword evidence="2" id="KW-0496">Mitochondrion</keyword>